<evidence type="ECO:0000256" key="3">
    <source>
        <dbReference type="ARBA" id="ARBA00022475"/>
    </source>
</evidence>
<dbReference type="CDD" id="cd03215">
    <property type="entry name" value="ABC_Carb_Monos_II"/>
    <property type="match status" value="1"/>
</dbReference>
<evidence type="ECO:0000256" key="1">
    <source>
        <dbReference type="ARBA" id="ARBA00004202"/>
    </source>
</evidence>
<protein>
    <submittedName>
        <fullName evidence="11">Sugar ABC transporter ATP-binding protein</fullName>
    </submittedName>
</protein>
<dbReference type="FunFam" id="3.40.50.300:FF:000127">
    <property type="entry name" value="Ribose import ATP-binding protein RbsA"/>
    <property type="match status" value="1"/>
</dbReference>
<evidence type="ECO:0000259" key="10">
    <source>
        <dbReference type="PROSITE" id="PS50893"/>
    </source>
</evidence>
<name>A0A8J8MFV2_9FIRM</name>
<dbReference type="Proteomes" id="UP000677305">
    <property type="component" value="Chromosome"/>
</dbReference>
<dbReference type="EMBL" id="CP058561">
    <property type="protein sequence ID" value="QUH32118.1"/>
    <property type="molecule type" value="Genomic_DNA"/>
</dbReference>
<keyword evidence="4" id="KW-0762">Sugar transport</keyword>
<keyword evidence="7 11" id="KW-0067">ATP-binding</keyword>
<accession>A0A8J8MFV2</accession>
<keyword evidence="8" id="KW-1278">Translocase</keyword>
<evidence type="ECO:0000313" key="11">
    <source>
        <dbReference type="EMBL" id="QUH32118.1"/>
    </source>
</evidence>
<evidence type="ECO:0000256" key="8">
    <source>
        <dbReference type="ARBA" id="ARBA00022967"/>
    </source>
</evidence>
<dbReference type="InterPro" id="IPR027417">
    <property type="entry name" value="P-loop_NTPase"/>
</dbReference>
<evidence type="ECO:0000256" key="6">
    <source>
        <dbReference type="ARBA" id="ARBA00022741"/>
    </source>
</evidence>
<dbReference type="Gene3D" id="3.40.50.300">
    <property type="entry name" value="P-loop containing nucleotide triphosphate hydrolases"/>
    <property type="match status" value="2"/>
</dbReference>
<organism evidence="11 12">
    <name type="scientific">Vallitalea guaymasensis</name>
    <dbReference type="NCBI Taxonomy" id="1185412"/>
    <lineage>
        <taxon>Bacteria</taxon>
        <taxon>Bacillati</taxon>
        <taxon>Bacillota</taxon>
        <taxon>Clostridia</taxon>
        <taxon>Lachnospirales</taxon>
        <taxon>Vallitaleaceae</taxon>
        <taxon>Vallitalea</taxon>
    </lineage>
</organism>
<dbReference type="PROSITE" id="PS00211">
    <property type="entry name" value="ABC_TRANSPORTER_1"/>
    <property type="match status" value="1"/>
</dbReference>
<keyword evidence="3" id="KW-1003">Cell membrane</keyword>
<dbReference type="AlphaFoldDB" id="A0A8J8MFV2"/>
<evidence type="ECO:0000256" key="2">
    <source>
        <dbReference type="ARBA" id="ARBA00022448"/>
    </source>
</evidence>
<keyword evidence="2" id="KW-0813">Transport</keyword>
<feature type="domain" description="ABC transporter" evidence="10">
    <location>
        <begin position="1"/>
        <end position="237"/>
    </location>
</feature>
<dbReference type="PANTHER" id="PTHR43790:SF3">
    <property type="entry name" value="D-ALLOSE IMPORT ATP-BINDING PROTEIN ALSA-RELATED"/>
    <property type="match status" value="1"/>
</dbReference>
<evidence type="ECO:0000256" key="4">
    <source>
        <dbReference type="ARBA" id="ARBA00022597"/>
    </source>
</evidence>
<evidence type="ECO:0000256" key="7">
    <source>
        <dbReference type="ARBA" id="ARBA00022840"/>
    </source>
</evidence>
<keyword evidence="9" id="KW-0472">Membrane</keyword>
<dbReference type="CDD" id="cd03216">
    <property type="entry name" value="ABC_Carb_Monos_I"/>
    <property type="match status" value="1"/>
</dbReference>
<dbReference type="Pfam" id="PF00005">
    <property type="entry name" value="ABC_tran"/>
    <property type="match status" value="2"/>
</dbReference>
<comment type="subcellular location">
    <subcellularLocation>
        <location evidence="1">Cell membrane</location>
        <topology evidence="1">Peripheral membrane protein</topology>
    </subcellularLocation>
</comment>
<feature type="domain" description="ABC transporter" evidence="10">
    <location>
        <begin position="255"/>
        <end position="494"/>
    </location>
</feature>
<reference evidence="11 12" key="1">
    <citation type="submission" date="2020-07" db="EMBL/GenBank/DDBJ databases">
        <title>Vallitalea guaymasensis genome.</title>
        <authorList>
            <person name="Postec A."/>
        </authorList>
    </citation>
    <scope>NUCLEOTIDE SEQUENCE [LARGE SCALE GENOMIC DNA]</scope>
    <source>
        <strain evidence="11 12">Ra1766G1</strain>
    </source>
</reference>
<dbReference type="InterPro" id="IPR003593">
    <property type="entry name" value="AAA+_ATPase"/>
</dbReference>
<keyword evidence="6" id="KW-0547">Nucleotide-binding</keyword>
<evidence type="ECO:0000313" key="12">
    <source>
        <dbReference type="Proteomes" id="UP000677305"/>
    </source>
</evidence>
<keyword evidence="5" id="KW-0677">Repeat</keyword>
<dbReference type="PROSITE" id="PS50893">
    <property type="entry name" value="ABC_TRANSPORTER_2"/>
    <property type="match status" value="2"/>
</dbReference>
<dbReference type="GO" id="GO:0005524">
    <property type="term" value="F:ATP binding"/>
    <property type="evidence" value="ECO:0007669"/>
    <property type="project" value="UniProtKB-KW"/>
</dbReference>
<keyword evidence="12" id="KW-1185">Reference proteome</keyword>
<dbReference type="KEGG" id="vgu:HYG85_23920"/>
<evidence type="ECO:0000256" key="9">
    <source>
        <dbReference type="ARBA" id="ARBA00023136"/>
    </source>
</evidence>
<dbReference type="GO" id="GO:0016887">
    <property type="term" value="F:ATP hydrolysis activity"/>
    <property type="evidence" value="ECO:0007669"/>
    <property type="project" value="InterPro"/>
</dbReference>
<dbReference type="SMART" id="SM00382">
    <property type="entry name" value="AAA"/>
    <property type="match status" value="2"/>
</dbReference>
<dbReference type="InterPro" id="IPR050107">
    <property type="entry name" value="ABC_carbohydrate_import_ATPase"/>
</dbReference>
<proteinExistence type="predicted"/>
<dbReference type="GO" id="GO:0005886">
    <property type="term" value="C:plasma membrane"/>
    <property type="evidence" value="ECO:0007669"/>
    <property type="project" value="UniProtKB-SubCell"/>
</dbReference>
<dbReference type="SUPFAM" id="SSF52540">
    <property type="entry name" value="P-loop containing nucleoside triphosphate hydrolases"/>
    <property type="match status" value="2"/>
</dbReference>
<gene>
    <name evidence="11" type="ORF">HYG85_23920</name>
</gene>
<dbReference type="InterPro" id="IPR003439">
    <property type="entry name" value="ABC_transporter-like_ATP-bd"/>
</dbReference>
<dbReference type="RefSeq" id="WP_212693828.1">
    <property type="nucleotide sequence ID" value="NZ_CAJXUH010000010.1"/>
</dbReference>
<dbReference type="InterPro" id="IPR017871">
    <property type="entry name" value="ABC_transporter-like_CS"/>
</dbReference>
<evidence type="ECO:0000256" key="5">
    <source>
        <dbReference type="ARBA" id="ARBA00022737"/>
    </source>
</evidence>
<dbReference type="PANTHER" id="PTHR43790">
    <property type="entry name" value="CARBOHYDRATE TRANSPORT ATP-BINDING PROTEIN MG119-RELATED"/>
    <property type="match status" value="1"/>
</dbReference>
<sequence>MKNITKRFTGTIALDDVSINLYRNEILAVMGENGAGKSTLMKVLSGSYSCKEYEGTIICNGDECKFYATHDSENAGIAMIHQELNLELDLSVAENIMLGRLPKNNLGFIDWKKTKECAKEALDMLKANIDVNVTVRSLSPSMQQLVSIARALVRKPKILILDEPTSVLTEGETKNLMVILRSLKKQGLSCIYISHKLAEVFELCDRIDVMRDGRYINTYFKSEGYNSENIISDMIGRKLDVMYPTIEKSIGEEIMRVENFKVPHPYAYGKNIIEDVSFTLKKGEIVGLGGLVGAGRSELINAIFGVIPKIQGKVFMEDKEINIKNPWDAKSYGIGLLTEDRKKNGFIYSMSIKENMTLTIIDKLVKKLFIDKSEENKKAKSYYDALQVKAPNMDTLITSLSGGNQQKVILAKWLITNLKVLFLDEPTRGIDVGTKSEIYKLIGDLAKKGISIVMISSELPELIEICDRVIVLANGRVMEDIPKKELSEVRILRSASNT</sequence>